<dbReference type="EMBL" id="CP041242">
    <property type="protein sequence ID" value="QDH70852.1"/>
    <property type="molecule type" value="Genomic_DNA"/>
</dbReference>
<dbReference type="OrthoDB" id="9967341at2"/>
<protein>
    <recommendedName>
        <fullName evidence="4">DUF2730 family protein</fullName>
    </recommendedName>
</protein>
<gene>
    <name evidence="2" type="ORF">FKV23_12735</name>
</gene>
<accession>A0A514BU09</accession>
<keyword evidence="1" id="KW-0472">Membrane</keyword>
<dbReference type="Proteomes" id="UP000317199">
    <property type="component" value="Chromosome"/>
</dbReference>
<evidence type="ECO:0008006" key="4">
    <source>
        <dbReference type="Google" id="ProtNLM"/>
    </source>
</evidence>
<dbReference type="KEGG" id="lyj:FKV23_12735"/>
<keyword evidence="1" id="KW-1133">Transmembrane helix</keyword>
<evidence type="ECO:0000313" key="2">
    <source>
        <dbReference type="EMBL" id="QDH70852.1"/>
    </source>
</evidence>
<organism evidence="2 3">
    <name type="scientific">Marilutibacter alkalisoli</name>
    <dbReference type="NCBI Taxonomy" id="2591633"/>
    <lineage>
        <taxon>Bacteria</taxon>
        <taxon>Pseudomonadati</taxon>
        <taxon>Pseudomonadota</taxon>
        <taxon>Gammaproteobacteria</taxon>
        <taxon>Lysobacterales</taxon>
        <taxon>Lysobacteraceae</taxon>
        <taxon>Marilutibacter</taxon>
    </lineage>
</organism>
<dbReference type="AlphaFoldDB" id="A0A514BU09"/>
<keyword evidence="3" id="KW-1185">Reference proteome</keyword>
<dbReference type="RefSeq" id="WP_141624184.1">
    <property type="nucleotide sequence ID" value="NZ_CP041242.1"/>
</dbReference>
<keyword evidence="1" id="KW-0812">Transmembrane</keyword>
<feature type="transmembrane region" description="Helical" evidence="1">
    <location>
        <begin position="20"/>
        <end position="38"/>
    </location>
</feature>
<evidence type="ECO:0000256" key="1">
    <source>
        <dbReference type="SAM" id="Phobius"/>
    </source>
</evidence>
<sequence length="114" mass="12957">MDLEQHADGRMHFRLGKVEIWVAGLVAAACIASFAWIFNRVIAQQDTQQEATSAVKESITEVSTQQKVLSTQLANLSLQLSDVPDLRRQVTELKVRSDRHEEDLKELRQTRGLR</sequence>
<proteinExistence type="predicted"/>
<evidence type="ECO:0000313" key="3">
    <source>
        <dbReference type="Proteomes" id="UP000317199"/>
    </source>
</evidence>
<name>A0A514BU09_9GAMM</name>
<reference evidence="2 3" key="1">
    <citation type="submission" date="2019-06" db="EMBL/GenBank/DDBJ databases">
        <title>Lysobacter alkalisoli sp. nov. isolated from saline-alkali soil.</title>
        <authorList>
            <person name="Sun J.-Q."/>
            <person name="Xu L."/>
        </authorList>
    </citation>
    <scope>NUCLEOTIDE SEQUENCE [LARGE SCALE GENOMIC DNA]</scope>
    <source>
        <strain evidence="2 3">SJ-36</strain>
    </source>
</reference>